<dbReference type="InterPro" id="IPR029063">
    <property type="entry name" value="SAM-dependent_MTases_sf"/>
</dbReference>
<accession>A0A316G2F8</accession>
<keyword evidence="2 4" id="KW-0808">Transferase</keyword>
<comment type="caution">
    <text evidence="4">The sequence shown here is derived from an EMBL/GenBank/DDBJ whole genome shotgun (WGS) entry which is preliminary data.</text>
</comment>
<name>A0A316G2F8_9RHOB</name>
<gene>
    <name evidence="4" type="ORF">C8D95_11274</name>
</gene>
<feature type="domain" description="Methyltransferase" evidence="3">
    <location>
        <begin position="52"/>
        <end position="149"/>
    </location>
</feature>
<evidence type="ECO:0000259" key="3">
    <source>
        <dbReference type="Pfam" id="PF13649"/>
    </source>
</evidence>
<sequence length="286" mass="30091">MSETGPNSDEARYWASPTGLSWIENEAALDTLFASVTDAVLDAADLKPGESVLDVGCGTGAHALAAARRVGAGGRVTALDISPPLLRRAEARATAEGLADRFEFAVADAQSADLGVARYDLATSRFGVMFFADPAAAFANIAKTVRPGGRMVFGVWGPVARNPWWGLPSRVAGEVLGPLPKTAPNAPGPMGLSDADYVRDVLRGAGLEHAEVEPLTVFLRHPEGAAGAVALSLRVGSAARALRLYESTAVQEAEVAARLEEAYRPFEADGEFRMPAVLNLIRSRLP</sequence>
<dbReference type="PANTHER" id="PTHR43861:SF1">
    <property type="entry name" value="TRANS-ACONITATE 2-METHYLTRANSFERASE"/>
    <property type="match status" value="1"/>
</dbReference>
<proteinExistence type="predicted"/>
<dbReference type="Gene3D" id="3.40.50.150">
    <property type="entry name" value="Vaccinia Virus protein VP39"/>
    <property type="match status" value="1"/>
</dbReference>
<dbReference type="AlphaFoldDB" id="A0A316G2F8"/>
<dbReference type="Pfam" id="PF13649">
    <property type="entry name" value="Methyltransf_25"/>
    <property type="match status" value="1"/>
</dbReference>
<evidence type="ECO:0000313" key="5">
    <source>
        <dbReference type="Proteomes" id="UP000245390"/>
    </source>
</evidence>
<dbReference type="RefSeq" id="WP_164721756.1">
    <property type="nucleotide sequence ID" value="NZ_CP034588.1"/>
</dbReference>
<dbReference type="PANTHER" id="PTHR43861">
    <property type="entry name" value="TRANS-ACONITATE 2-METHYLTRANSFERASE-RELATED"/>
    <property type="match status" value="1"/>
</dbReference>
<organism evidence="4 5">
    <name type="scientific">Silicimonas algicola</name>
    <dbReference type="NCBI Taxonomy" id="1826607"/>
    <lineage>
        <taxon>Bacteria</taxon>
        <taxon>Pseudomonadati</taxon>
        <taxon>Pseudomonadota</taxon>
        <taxon>Alphaproteobacteria</taxon>
        <taxon>Rhodobacterales</taxon>
        <taxon>Paracoccaceae</taxon>
    </lineage>
</organism>
<keyword evidence="1 4" id="KW-0489">Methyltransferase</keyword>
<dbReference type="CDD" id="cd02440">
    <property type="entry name" value="AdoMet_MTases"/>
    <property type="match status" value="1"/>
</dbReference>
<evidence type="ECO:0000256" key="1">
    <source>
        <dbReference type="ARBA" id="ARBA00022603"/>
    </source>
</evidence>
<evidence type="ECO:0000256" key="2">
    <source>
        <dbReference type="ARBA" id="ARBA00022679"/>
    </source>
</evidence>
<dbReference type="Proteomes" id="UP000245390">
    <property type="component" value="Unassembled WGS sequence"/>
</dbReference>
<reference evidence="4 5" key="1">
    <citation type="submission" date="2018-05" db="EMBL/GenBank/DDBJ databases">
        <title>Genomic Encyclopedia of Type Strains, Phase IV (KMG-IV): sequencing the most valuable type-strain genomes for metagenomic binning, comparative biology and taxonomic classification.</title>
        <authorList>
            <person name="Goeker M."/>
        </authorList>
    </citation>
    <scope>NUCLEOTIDE SEQUENCE [LARGE SCALE GENOMIC DNA]</scope>
    <source>
        <strain evidence="4 5">DSM 103371</strain>
    </source>
</reference>
<dbReference type="GO" id="GO:0032259">
    <property type="term" value="P:methylation"/>
    <property type="evidence" value="ECO:0007669"/>
    <property type="project" value="UniProtKB-KW"/>
</dbReference>
<dbReference type="EMBL" id="QGGV01000012">
    <property type="protein sequence ID" value="PWK54086.1"/>
    <property type="molecule type" value="Genomic_DNA"/>
</dbReference>
<dbReference type="GO" id="GO:0008168">
    <property type="term" value="F:methyltransferase activity"/>
    <property type="evidence" value="ECO:0007669"/>
    <property type="project" value="UniProtKB-KW"/>
</dbReference>
<dbReference type="InterPro" id="IPR041698">
    <property type="entry name" value="Methyltransf_25"/>
</dbReference>
<protein>
    <submittedName>
        <fullName evidence="4">Methyltransferase family protein</fullName>
    </submittedName>
</protein>
<dbReference type="SUPFAM" id="SSF53335">
    <property type="entry name" value="S-adenosyl-L-methionine-dependent methyltransferases"/>
    <property type="match status" value="1"/>
</dbReference>
<evidence type="ECO:0000313" key="4">
    <source>
        <dbReference type="EMBL" id="PWK54086.1"/>
    </source>
</evidence>
<keyword evidence="5" id="KW-1185">Reference proteome</keyword>